<dbReference type="PANTHER" id="PTHR32060:SF22">
    <property type="entry name" value="CARBOXYL-TERMINAL-PROCESSING PEPTIDASE 3, CHLOROPLASTIC"/>
    <property type="match status" value="1"/>
</dbReference>
<feature type="domain" description="Tail specific protease" evidence="2">
    <location>
        <begin position="260"/>
        <end position="518"/>
    </location>
</feature>
<keyword evidence="4" id="KW-1185">Reference proteome</keyword>
<evidence type="ECO:0000259" key="2">
    <source>
        <dbReference type="SMART" id="SM00245"/>
    </source>
</evidence>
<dbReference type="InterPro" id="IPR005151">
    <property type="entry name" value="Tail-specific_protease"/>
</dbReference>
<gene>
    <name evidence="3" type="ORF">NPX36_12415</name>
</gene>
<organism evidence="3 4">
    <name type="scientific">Paenimyroides aestuarii</name>
    <dbReference type="NCBI Taxonomy" id="2968490"/>
    <lineage>
        <taxon>Bacteria</taxon>
        <taxon>Pseudomonadati</taxon>
        <taxon>Bacteroidota</taxon>
        <taxon>Flavobacteriia</taxon>
        <taxon>Flavobacteriales</taxon>
        <taxon>Flavobacteriaceae</taxon>
        <taxon>Paenimyroides</taxon>
    </lineage>
</organism>
<dbReference type="Pfam" id="PF03572">
    <property type="entry name" value="Peptidase_S41"/>
    <property type="match status" value="1"/>
</dbReference>
<name>A0ABY5NRC0_9FLAO</name>
<feature type="signal peptide" evidence="1">
    <location>
        <begin position="1"/>
        <end position="17"/>
    </location>
</feature>
<dbReference type="RefSeq" id="WP_257499038.1">
    <property type="nucleotide sequence ID" value="NZ_CP102382.1"/>
</dbReference>
<evidence type="ECO:0000313" key="4">
    <source>
        <dbReference type="Proteomes" id="UP001317001"/>
    </source>
</evidence>
<dbReference type="SUPFAM" id="SSF52096">
    <property type="entry name" value="ClpP/crotonase"/>
    <property type="match status" value="1"/>
</dbReference>
<dbReference type="Gene3D" id="3.90.226.10">
    <property type="entry name" value="2-enoyl-CoA Hydratase, Chain A, domain 1"/>
    <property type="match status" value="1"/>
</dbReference>
<dbReference type="Proteomes" id="UP001317001">
    <property type="component" value="Chromosome"/>
</dbReference>
<protein>
    <submittedName>
        <fullName evidence="3">S41 family peptidase</fullName>
    </submittedName>
</protein>
<evidence type="ECO:0000313" key="3">
    <source>
        <dbReference type="EMBL" id="UUV21114.1"/>
    </source>
</evidence>
<dbReference type="EMBL" id="CP102382">
    <property type="protein sequence ID" value="UUV21114.1"/>
    <property type="molecule type" value="Genomic_DNA"/>
</dbReference>
<dbReference type="PROSITE" id="PS51257">
    <property type="entry name" value="PROKAR_LIPOPROTEIN"/>
    <property type="match status" value="1"/>
</dbReference>
<accession>A0ABY5NRC0</accession>
<dbReference type="PANTHER" id="PTHR32060">
    <property type="entry name" value="TAIL-SPECIFIC PROTEASE"/>
    <property type="match status" value="1"/>
</dbReference>
<evidence type="ECO:0000256" key="1">
    <source>
        <dbReference type="SAM" id="SignalP"/>
    </source>
</evidence>
<keyword evidence="1" id="KW-0732">Signal</keyword>
<feature type="chain" id="PRO_5046800673" evidence="1">
    <location>
        <begin position="18"/>
        <end position="546"/>
    </location>
</feature>
<proteinExistence type="predicted"/>
<sequence length="546" mass="62254">MKKISCALLGLLFVACASHDKQNSHYYSKLTPHQLKKDVKYVQKQLTNMHPDLYWYISKEALNSKFDSLKNTLKEPLTPNEFFLKISPIVASVRQGHMSMSMVQLTSADSVKKKYKNSLNPIDNFEYEYLNNKLFVKRNKLKNDTLIQKGTQVLSINGITPNYLFEKYGKTFTSDGYNKTAVPKFFARRVNSFYQNELGFVDSINMEVVCADSAFHHTIKRIFKEKKAKKKEVDQTKKDTLTNQSIAKNDTLQKRTKEEEKARKLALKEASKKTFYKHRWFGYDSETKTYSKQISYPVAQDSTIAVLTIKDFIKGKTKVYDTIFAELNKHNVQDLIIDLRGNPGGRLNEIHQLAQYLNDTTFVFTQPATITKRTTFFNIFKGKSVTSKILGAPFFSVFSTIRGIKAQRTAEGELRLKLKSSKITQPKPLNYKNNLYVITDGMTFSAAAIISSHLKGRERAFFVGDETGGTFNGTVAGIMPAVKLPHSKLKLRVGLMTIKPNEQSQTEGYGVMPDVYIKPTEEDFMNDKDTALEYLLNKIETNKKGS</sequence>
<dbReference type="SMART" id="SM00245">
    <property type="entry name" value="TSPc"/>
    <property type="match status" value="1"/>
</dbReference>
<dbReference type="InterPro" id="IPR029045">
    <property type="entry name" value="ClpP/crotonase-like_dom_sf"/>
</dbReference>
<reference evidence="3 4" key="1">
    <citation type="submission" date="2022-08" db="EMBL/GenBank/DDBJ databases">
        <title>Myroides zhujiangensis sp. nov., a novel bacterium isolated from sediment in the Pearl River Estuary.</title>
        <authorList>
            <person name="Cui L."/>
        </authorList>
    </citation>
    <scope>NUCLEOTIDE SEQUENCE [LARGE SCALE GENOMIC DNA]</scope>
    <source>
        <strain evidence="3 4">SCSIO 72103</strain>
    </source>
</reference>